<accession>A0A1L0C7Z0</accession>
<evidence type="ECO:0000313" key="1">
    <source>
        <dbReference type="EMBL" id="SGZ17314.1"/>
    </source>
</evidence>
<proteinExistence type="predicted"/>
<organism evidence="1 2">
    <name type="scientific">Moritella viscosa</name>
    <dbReference type="NCBI Taxonomy" id="80854"/>
    <lineage>
        <taxon>Bacteria</taxon>
        <taxon>Pseudomonadati</taxon>
        <taxon>Pseudomonadota</taxon>
        <taxon>Gammaproteobacteria</taxon>
        <taxon>Alteromonadales</taxon>
        <taxon>Moritellaceae</taxon>
        <taxon>Moritella</taxon>
    </lineage>
</organism>
<dbReference type="EMBL" id="FPLD01000131">
    <property type="protein sequence ID" value="SGZ17314.1"/>
    <property type="molecule type" value="Genomic_DNA"/>
</dbReference>
<sequence length="85" mass="9618">MRTITEDAKDLASMTDDEIRNILCGISMQGAKRFMNEVKLHNAAAKYDQRVVGKFIRLEKSIRIRCLRTGIEMMATGTDILDGKL</sequence>
<dbReference type="AlphaFoldDB" id="A0A1L0C7Z0"/>
<dbReference type="RefSeq" id="WP_075518540.1">
    <property type="nucleotide sequence ID" value="NZ_FPLD01000131.1"/>
</dbReference>
<gene>
    <name evidence="1" type="ORF">NVI5450_4500</name>
</gene>
<evidence type="ECO:0000313" key="2">
    <source>
        <dbReference type="Proteomes" id="UP000183794"/>
    </source>
</evidence>
<protein>
    <submittedName>
        <fullName evidence="1">Transcriptional regulator, GntR family</fullName>
    </submittedName>
</protein>
<reference evidence="1 2" key="1">
    <citation type="submission" date="2016-11" db="EMBL/GenBank/DDBJ databases">
        <authorList>
            <person name="Jaros S."/>
            <person name="Januszkiewicz K."/>
            <person name="Wedrychowicz H."/>
        </authorList>
    </citation>
    <scope>NUCLEOTIDE SEQUENCE [LARGE SCALE GENOMIC DNA]</scope>
    <source>
        <strain evidence="1">NVI 5450</strain>
    </source>
</reference>
<dbReference type="Proteomes" id="UP000183794">
    <property type="component" value="Unassembled WGS sequence"/>
</dbReference>
<name>A0A1L0C7Z0_9GAMM</name>